<keyword evidence="5 9" id="KW-0560">Oxidoreductase</keyword>
<keyword evidence="3 8" id="KW-0349">Heme</keyword>
<organism evidence="11 12">
    <name type="scientific">Mollisia scopiformis</name>
    <name type="common">Conifer needle endophyte fungus</name>
    <name type="synonym">Phialocephala scopiformis</name>
    <dbReference type="NCBI Taxonomy" id="149040"/>
    <lineage>
        <taxon>Eukaryota</taxon>
        <taxon>Fungi</taxon>
        <taxon>Dikarya</taxon>
        <taxon>Ascomycota</taxon>
        <taxon>Pezizomycotina</taxon>
        <taxon>Leotiomycetes</taxon>
        <taxon>Helotiales</taxon>
        <taxon>Mollisiaceae</taxon>
        <taxon>Mollisia</taxon>
    </lineage>
</organism>
<dbReference type="GeneID" id="28829778"/>
<dbReference type="PROSITE" id="PS00086">
    <property type="entry name" value="CYTOCHROME_P450"/>
    <property type="match status" value="1"/>
</dbReference>
<accession>A0A194X408</accession>
<dbReference type="InterPro" id="IPR001128">
    <property type="entry name" value="Cyt_P450"/>
</dbReference>
<keyword evidence="7 9" id="KW-0503">Monooxygenase</keyword>
<dbReference type="InParanoid" id="A0A194X408"/>
<dbReference type="PRINTS" id="PR00465">
    <property type="entry name" value="EP450IV"/>
</dbReference>
<evidence type="ECO:0000256" key="8">
    <source>
        <dbReference type="PIRSR" id="PIRSR602403-1"/>
    </source>
</evidence>
<evidence type="ECO:0000256" key="3">
    <source>
        <dbReference type="ARBA" id="ARBA00022617"/>
    </source>
</evidence>
<dbReference type="PANTHER" id="PTHR46206">
    <property type="entry name" value="CYTOCHROME P450"/>
    <property type="match status" value="1"/>
</dbReference>
<feature type="region of interest" description="Disordered" evidence="10">
    <location>
        <begin position="400"/>
        <end position="421"/>
    </location>
</feature>
<gene>
    <name evidence="11" type="ORF">LY89DRAFT_735855</name>
</gene>
<dbReference type="GO" id="GO:0016705">
    <property type="term" value="F:oxidoreductase activity, acting on paired donors, with incorporation or reduction of molecular oxygen"/>
    <property type="evidence" value="ECO:0007669"/>
    <property type="project" value="InterPro"/>
</dbReference>
<evidence type="ECO:0000256" key="2">
    <source>
        <dbReference type="ARBA" id="ARBA00010617"/>
    </source>
</evidence>
<keyword evidence="6 8" id="KW-0408">Iron</keyword>
<evidence type="ECO:0000256" key="10">
    <source>
        <dbReference type="SAM" id="MobiDB-lite"/>
    </source>
</evidence>
<dbReference type="Gene3D" id="1.10.630.10">
    <property type="entry name" value="Cytochrome P450"/>
    <property type="match status" value="1"/>
</dbReference>
<evidence type="ECO:0000256" key="6">
    <source>
        <dbReference type="ARBA" id="ARBA00023004"/>
    </source>
</evidence>
<dbReference type="PANTHER" id="PTHR46206:SF1">
    <property type="entry name" value="P450, PUTATIVE (EUROFUNG)-RELATED"/>
    <property type="match status" value="1"/>
</dbReference>
<dbReference type="GO" id="GO:0005506">
    <property type="term" value="F:iron ion binding"/>
    <property type="evidence" value="ECO:0007669"/>
    <property type="project" value="InterPro"/>
</dbReference>
<evidence type="ECO:0000256" key="7">
    <source>
        <dbReference type="ARBA" id="ARBA00023033"/>
    </source>
</evidence>
<feature type="binding site" description="axial binding residue" evidence="8">
    <location>
        <position position="440"/>
    </location>
    <ligand>
        <name>heme</name>
        <dbReference type="ChEBI" id="CHEBI:30413"/>
    </ligand>
    <ligandPart>
        <name>Fe</name>
        <dbReference type="ChEBI" id="CHEBI:18248"/>
    </ligandPart>
</feature>
<dbReference type="EMBL" id="KQ947419">
    <property type="protein sequence ID" value="KUJ14784.1"/>
    <property type="molecule type" value="Genomic_DNA"/>
</dbReference>
<evidence type="ECO:0000256" key="4">
    <source>
        <dbReference type="ARBA" id="ARBA00022723"/>
    </source>
</evidence>
<dbReference type="AlphaFoldDB" id="A0A194X408"/>
<dbReference type="GO" id="GO:0004497">
    <property type="term" value="F:monooxygenase activity"/>
    <property type="evidence" value="ECO:0007669"/>
    <property type="project" value="UniProtKB-KW"/>
</dbReference>
<dbReference type="Proteomes" id="UP000070700">
    <property type="component" value="Unassembled WGS sequence"/>
</dbReference>
<evidence type="ECO:0000313" key="11">
    <source>
        <dbReference type="EMBL" id="KUJ14784.1"/>
    </source>
</evidence>
<comment type="cofactor">
    <cofactor evidence="1 8">
        <name>heme</name>
        <dbReference type="ChEBI" id="CHEBI:30413"/>
    </cofactor>
</comment>
<protein>
    <submittedName>
        <fullName evidence="11">Cytochrome P450</fullName>
    </submittedName>
</protein>
<dbReference type="Pfam" id="PF00067">
    <property type="entry name" value="p450"/>
    <property type="match status" value="1"/>
</dbReference>
<comment type="similarity">
    <text evidence="2 9">Belongs to the cytochrome P450 family.</text>
</comment>
<sequence>MGLYVLIGIPLLLMVVYGFLYTLESKATFPKNVPIVGYAQHGRPFVVYDPSAQQELLLPAQYVKWFAEQSDSKLNSLGVRQERHAVRYLHLGADVELASTTQFIRLISNDCLNQHLEALMGPLQDEMRRCIDAAFMNASSQNEWSTINVYSCIQDIVFPAMCRVFFGQSDMDPRLLKALQRYITVLGLSTIFVGELPHMLKGLLARLVRMPLAYYRNQTLRILIPLVESQLSRRDGSDESSFIRQCARLSEKNAVGGRGNAVAPQGFAGSSSTVIQATNLLLDIANCPPEMQVLQELRHEAEITLPDEELWHKVATFRKQVLADSVIRESLRMHPILIKGLTQEVVSPAGLQLPDGTNMPVGSWVGIPVLGIHKDEKFYPQADLYQPFRYVKKREAIPSRINSDDHSQSAPARAEVWDDESESTKPTTTYLGFGYGRHACPGRWFAVVMLKMITSHVSMNYDIESTGPVPQTMVLGDAALPPIWATIRVRRRIT</sequence>
<keyword evidence="12" id="KW-1185">Reference proteome</keyword>
<evidence type="ECO:0000256" key="9">
    <source>
        <dbReference type="RuleBase" id="RU000461"/>
    </source>
</evidence>
<dbReference type="GO" id="GO:0020037">
    <property type="term" value="F:heme binding"/>
    <property type="evidence" value="ECO:0007669"/>
    <property type="project" value="InterPro"/>
</dbReference>
<dbReference type="KEGG" id="psco:LY89DRAFT_735855"/>
<dbReference type="CDD" id="cd11041">
    <property type="entry name" value="CYP503A1-like"/>
    <property type="match status" value="1"/>
</dbReference>
<dbReference type="RefSeq" id="XP_018069139.1">
    <property type="nucleotide sequence ID" value="XM_018220052.1"/>
</dbReference>
<dbReference type="SUPFAM" id="SSF48264">
    <property type="entry name" value="Cytochrome P450"/>
    <property type="match status" value="1"/>
</dbReference>
<proteinExistence type="inferred from homology"/>
<name>A0A194X408_MOLSC</name>
<dbReference type="InterPro" id="IPR036396">
    <property type="entry name" value="Cyt_P450_sf"/>
</dbReference>
<keyword evidence="4 8" id="KW-0479">Metal-binding</keyword>
<evidence type="ECO:0000313" key="12">
    <source>
        <dbReference type="Proteomes" id="UP000070700"/>
    </source>
</evidence>
<dbReference type="InterPro" id="IPR002403">
    <property type="entry name" value="Cyt_P450_E_grp-IV"/>
</dbReference>
<evidence type="ECO:0000256" key="1">
    <source>
        <dbReference type="ARBA" id="ARBA00001971"/>
    </source>
</evidence>
<evidence type="ECO:0000256" key="5">
    <source>
        <dbReference type="ARBA" id="ARBA00023002"/>
    </source>
</evidence>
<dbReference type="OrthoDB" id="1844152at2759"/>
<reference evidence="11 12" key="1">
    <citation type="submission" date="2015-10" db="EMBL/GenBank/DDBJ databases">
        <title>Full genome of DAOMC 229536 Phialocephala scopiformis, a fungal endophyte of spruce producing the potent anti-insectan compound rugulosin.</title>
        <authorList>
            <consortium name="DOE Joint Genome Institute"/>
            <person name="Walker A.K."/>
            <person name="Frasz S.L."/>
            <person name="Seifert K.A."/>
            <person name="Miller J.D."/>
            <person name="Mondo S.J."/>
            <person name="Labutti K."/>
            <person name="Lipzen A."/>
            <person name="Dockter R."/>
            <person name="Kennedy M."/>
            <person name="Grigoriev I.V."/>
            <person name="Spatafora J.W."/>
        </authorList>
    </citation>
    <scope>NUCLEOTIDE SEQUENCE [LARGE SCALE GENOMIC DNA]</scope>
    <source>
        <strain evidence="11 12">CBS 120377</strain>
    </source>
</reference>
<dbReference type="InterPro" id="IPR017972">
    <property type="entry name" value="Cyt_P450_CS"/>
</dbReference>